<comment type="catalytic activity">
    <reaction evidence="9">
        <text>beta-D-fructose 6-phosphate + diphosphate = beta-D-fructose 1,6-bisphosphate + phosphate + H(+)</text>
        <dbReference type="Rhea" id="RHEA:13613"/>
        <dbReference type="ChEBI" id="CHEBI:15378"/>
        <dbReference type="ChEBI" id="CHEBI:32966"/>
        <dbReference type="ChEBI" id="CHEBI:33019"/>
        <dbReference type="ChEBI" id="CHEBI:43474"/>
        <dbReference type="ChEBI" id="CHEBI:57634"/>
        <dbReference type="EC" id="2.7.1.90"/>
    </reaction>
</comment>
<feature type="binding site" description="in other chain" evidence="9">
    <location>
        <begin position="271"/>
        <end position="274"/>
    </location>
    <ligand>
        <name>substrate</name>
        <note>ligand shared between dimeric partners</note>
    </ligand>
</feature>
<dbReference type="NCBIfam" id="NF002872">
    <property type="entry name" value="PRK03202.1"/>
    <property type="match status" value="1"/>
</dbReference>
<feature type="binding site" description="in other chain" evidence="9">
    <location>
        <position position="221"/>
    </location>
    <ligand>
        <name>substrate</name>
        <note>ligand shared between dimeric partners</note>
    </ligand>
</feature>
<dbReference type="InterPro" id="IPR000023">
    <property type="entry name" value="Phosphofructokinase_dom"/>
</dbReference>
<dbReference type="InterPro" id="IPR035966">
    <property type="entry name" value="PKF_sf"/>
</dbReference>
<evidence type="ECO:0000313" key="11">
    <source>
        <dbReference type="EMBL" id="GAA4253885.1"/>
    </source>
</evidence>
<sequence>MRIGVLTGGGDCPGLNAVIRAVVRKGISTYGHEFVGFRDGWRGPLEGITRELGIAQVRGILPRGGTILGSSRTNPFKIDGGVERIKSNLADLGVDALVAIGGEDTLGVAAKLTDLGVNVVGVPKTIDNDLGATDYTFGFDTAVNIAMEAIDRLHTTAESHHRTLVVEVMGRHAGWIALHAGLAGGANVILLPERQFDVDQVAGYVEKRFQTQYSPIVVVAEGAQPLDGQMVLHNQELDSFGHVRLGGIGQWLAEQLEAKTGKEARTVVLGHIQRGGTPTAFDRVLATRFGLHAIDAVHEGDFGKMVALQSTDIVRVPLADATRELKTVPVERYTEAEVFFGS</sequence>
<feature type="binding site" evidence="9">
    <location>
        <position position="265"/>
    </location>
    <ligand>
        <name>substrate</name>
        <note>ligand shared between dimeric partners</note>
    </ligand>
</feature>
<feature type="active site" description="Proton acceptor" evidence="9">
    <location>
        <position position="127"/>
    </location>
</feature>
<gene>
    <name evidence="9" type="primary">pfp</name>
    <name evidence="11" type="ORF">GCM10022255_056400</name>
</gene>
<comment type="similarity">
    <text evidence="9">Belongs to the phosphofructokinase type A (PFKA) family. Mixed-substrate PFK group III subfamily.</text>
</comment>
<comment type="cofactor">
    <cofactor evidence="1 9">
        <name>Mg(2+)</name>
        <dbReference type="ChEBI" id="CHEBI:18420"/>
    </cofactor>
</comment>
<dbReference type="EC" id="2.7.1.90" evidence="9"/>
<evidence type="ECO:0000256" key="5">
    <source>
        <dbReference type="ARBA" id="ARBA00022723"/>
    </source>
</evidence>
<dbReference type="RefSeq" id="WP_345130959.1">
    <property type="nucleotide sequence ID" value="NZ_BAABAT010000017.1"/>
</dbReference>
<dbReference type="InterPro" id="IPR022953">
    <property type="entry name" value="ATP_PFK"/>
</dbReference>
<keyword evidence="3 9" id="KW-0963">Cytoplasm</keyword>
<dbReference type="Proteomes" id="UP001500620">
    <property type="component" value="Unassembled WGS sequence"/>
</dbReference>
<keyword evidence="4 9" id="KW-0808">Transferase</keyword>
<feature type="binding site" description="in other chain" evidence="9">
    <location>
        <begin position="169"/>
        <end position="171"/>
    </location>
    <ligand>
        <name>substrate</name>
        <note>ligand shared between dimeric partners</note>
    </ligand>
</feature>
<evidence type="ECO:0000313" key="12">
    <source>
        <dbReference type="Proteomes" id="UP001500620"/>
    </source>
</evidence>
<keyword evidence="6 9" id="KW-0418">Kinase</keyword>
<evidence type="ECO:0000256" key="4">
    <source>
        <dbReference type="ARBA" id="ARBA00022679"/>
    </source>
</evidence>
<reference evidence="12" key="1">
    <citation type="journal article" date="2019" name="Int. J. Syst. Evol. Microbiol.">
        <title>The Global Catalogue of Microorganisms (GCM) 10K type strain sequencing project: providing services to taxonomists for standard genome sequencing and annotation.</title>
        <authorList>
            <consortium name="The Broad Institute Genomics Platform"/>
            <consortium name="The Broad Institute Genome Sequencing Center for Infectious Disease"/>
            <person name="Wu L."/>
            <person name="Ma J."/>
        </authorList>
    </citation>
    <scope>NUCLEOTIDE SEQUENCE [LARGE SCALE GENOMIC DNA]</scope>
    <source>
        <strain evidence="12">JCM 17441</strain>
    </source>
</reference>
<dbReference type="Gene3D" id="3.40.50.450">
    <property type="match status" value="1"/>
</dbReference>
<dbReference type="Pfam" id="PF00365">
    <property type="entry name" value="PFK"/>
    <property type="match status" value="1"/>
</dbReference>
<dbReference type="SUPFAM" id="SSF53784">
    <property type="entry name" value="Phosphofructokinase"/>
    <property type="match status" value="1"/>
</dbReference>
<feature type="binding site" evidence="9">
    <location>
        <position position="103"/>
    </location>
    <ligand>
        <name>Mg(2+)</name>
        <dbReference type="ChEBI" id="CHEBI:18420"/>
        <note>catalytic</note>
    </ligand>
</feature>
<dbReference type="HAMAP" id="MF_01976">
    <property type="entry name" value="Phosphofructokinase_III"/>
    <property type="match status" value="1"/>
</dbReference>
<comment type="pathway">
    <text evidence="2 9">Carbohydrate degradation; glycolysis; D-glyceraldehyde 3-phosphate and glycerone phosphate from D-glucose: step 3/4.</text>
</comment>
<comment type="caution">
    <text evidence="11">The sequence shown here is derived from an EMBL/GenBank/DDBJ whole genome shotgun (WGS) entry which is preliminary data.</text>
</comment>
<dbReference type="PANTHER" id="PTHR13697">
    <property type="entry name" value="PHOSPHOFRUCTOKINASE"/>
    <property type="match status" value="1"/>
</dbReference>
<evidence type="ECO:0000256" key="3">
    <source>
        <dbReference type="ARBA" id="ARBA00022490"/>
    </source>
</evidence>
<keyword evidence="7 9" id="KW-0460">Magnesium</keyword>
<keyword evidence="5 9" id="KW-0479">Metal-binding</keyword>
<accession>A0ABP8DE75</accession>
<keyword evidence="8 9" id="KW-0324">Glycolysis</keyword>
<dbReference type="InterPro" id="IPR012829">
    <property type="entry name" value="Phosphofructokinase_III"/>
</dbReference>
<evidence type="ECO:0000256" key="9">
    <source>
        <dbReference type="HAMAP-Rule" id="MF_01976"/>
    </source>
</evidence>
<proteinExistence type="inferred from homology"/>
<dbReference type="PANTHER" id="PTHR13697:SF52">
    <property type="entry name" value="ATP-DEPENDENT 6-PHOSPHOFRUCTOKINASE 3"/>
    <property type="match status" value="1"/>
</dbReference>
<evidence type="ECO:0000256" key="6">
    <source>
        <dbReference type="ARBA" id="ARBA00022777"/>
    </source>
</evidence>
<evidence type="ECO:0000256" key="7">
    <source>
        <dbReference type="ARBA" id="ARBA00022842"/>
    </source>
</evidence>
<evidence type="ECO:0000259" key="10">
    <source>
        <dbReference type="Pfam" id="PF00365"/>
    </source>
</evidence>
<feature type="site" description="Important for catalytic activity and substrate specificity; stabilizes the transition state when the phosphoryl donor is PPi; prevents ATP from binding by mimicking the alpha-phosphate group of ATP" evidence="9">
    <location>
        <position position="104"/>
    </location>
</feature>
<organism evidence="11 12">
    <name type="scientific">Dactylosporangium darangshiense</name>
    <dbReference type="NCBI Taxonomy" id="579108"/>
    <lineage>
        <taxon>Bacteria</taxon>
        <taxon>Bacillati</taxon>
        <taxon>Actinomycetota</taxon>
        <taxon>Actinomycetes</taxon>
        <taxon>Micromonosporales</taxon>
        <taxon>Micromonosporaceae</taxon>
        <taxon>Dactylosporangium</taxon>
    </lineage>
</organism>
<dbReference type="NCBIfam" id="TIGR02483">
    <property type="entry name" value="PFK_mixed"/>
    <property type="match status" value="1"/>
</dbReference>
<protein>
    <recommendedName>
        <fullName evidence="9">Pyrophosphate--fructose 6-phosphate 1-phosphotransferase</fullName>
        <ecNumber evidence="9">2.7.1.90</ecNumber>
    </recommendedName>
    <alternativeName>
        <fullName evidence="9">6-phosphofructokinase, pyrophosphate dependent</fullName>
    </alternativeName>
    <alternativeName>
        <fullName evidence="9">PPi-dependent phosphofructokinase</fullName>
        <shortName evidence="9">PPi-PFK</shortName>
    </alternativeName>
    <alternativeName>
        <fullName evidence="9">Pyrophosphate-dependent 6-phosphofructose-1-kinase</fullName>
    </alternativeName>
</protein>
<feature type="binding site" description="in other chain" evidence="9">
    <location>
        <begin position="125"/>
        <end position="127"/>
    </location>
    <ligand>
        <name>substrate</name>
        <note>ligand shared between dimeric partners</note>
    </ligand>
</feature>
<dbReference type="EMBL" id="BAABAT010000017">
    <property type="protein sequence ID" value="GAA4253885.1"/>
    <property type="molecule type" value="Genomic_DNA"/>
</dbReference>
<dbReference type="InterPro" id="IPR012003">
    <property type="entry name" value="ATP_PFK_prok-type"/>
</dbReference>
<evidence type="ECO:0000256" key="2">
    <source>
        <dbReference type="ARBA" id="ARBA00004679"/>
    </source>
</evidence>
<comment type="subunit">
    <text evidence="9">Homodimer or homotetramer.</text>
</comment>
<comment type="caution">
    <text evidence="9">Lacks conserved residue(s) required for the propagation of feature annotation.</text>
</comment>
<name>A0ABP8DE75_9ACTN</name>
<feature type="binding site" evidence="9">
    <location>
        <position position="10"/>
    </location>
    <ligand>
        <name>diphosphate</name>
        <dbReference type="ChEBI" id="CHEBI:33019"/>
    </ligand>
</feature>
<dbReference type="PRINTS" id="PR00476">
    <property type="entry name" value="PHFRCTKINASE"/>
</dbReference>
<dbReference type="PIRSF" id="PIRSF000532">
    <property type="entry name" value="ATP_PFK_prok"/>
    <property type="match status" value="1"/>
</dbReference>
<evidence type="ECO:0000256" key="8">
    <source>
        <dbReference type="ARBA" id="ARBA00023152"/>
    </source>
</evidence>
<comment type="function">
    <text evidence="9">Catalyzes the phosphorylation of D-fructose 6-phosphate, the first committing step of glycolysis. Uses inorganic phosphate (PPi) as phosphoryl donor instead of ATP like common ATP-dependent phosphofructokinases (ATP-PFKs), which renders the reaction reversible, and can thus function both in glycolysis and gluconeogenesis. Consistently, PPi-PFK can replace the enzymes of both the forward (ATP-PFK) and reverse (fructose-bisphosphatase (FBPase)) reactions.</text>
</comment>
<feature type="domain" description="Phosphofructokinase" evidence="10">
    <location>
        <begin position="2"/>
        <end position="297"/>
    </location>
</feature>
<dbReference type="Gene3D" id="3.40.50.460">
    <property type="entry name" value="Phosphofructokinase domain"/>
    <property type="match status" value="1"/>
</dbReference>
<evidence type="ECO:0000256" key="1">
    <source>
        <dbReference type="ARBA" id="ARBA00001946"/>
    </source>
</evidence>
<dbReference type="PROSITE" id="PS00433">
    <property type="entry name" value="PHOSPHOFRUCTOKINASE"/>
    <property type="match status" value="1"/>
</dbReference>
<feature type="site" description="Important for catalytic activity; stabilizes the transition state when the phosphoryl donor is PPi" evidence="9">
    <location>
        <position position="124"/>
    </location>
</feature>
<comment type="activity regulation">
    <text evidence="9">Non-allosteric.</text>
</comment>
<feature type="binding site" evidence="9">
    <location>
        <position position="162"/>
    </location>
    <ligand>
        <name>substrate</name>
        <note>ligand shared between dimeric partners</note>
    </ligand>
</feature>
<keyword evidence="12" id="KW-1185">Reference proteome</keyword>
<comment type="subcellular location">
    <subcellularLocation>
        <location evidence="9">Cytoplasm</location>
    </subcellularLocation>
</comment>
<dbReference type="InterPro" id="IPR015912">
    <property type="entry name" value="Phosphofructokinase_CS"/>
</dbReference>